<evidence type="ECO:0000256" key="1">
    <source>
        <dbReference type="ARBA" id="ARBA00011738"/>
    </source>
</evidence>
<keyword evidence="3 6" id="KW-0274">FAD</keyword>
<evidence type="ECO:0000313" key="9">
    <source>
        <dbReference type="Proteomes" id="UP000193834"/>
    </source>
</evidence>
<keyword evidence="9" id="KW-1185">Reference proteome</keyword>
<name>A0A1X7IZQ2_9BACL</name>
<dbReference type="Pfam" id="PF07992">
    <property type="entry name" value="Pyr_redox_2"/>
    <property type="match status" value="1"/>
</dbReference>
<keyword evidence="5 6" id="KW-0560">Oxidoreductase</keyword>
<feature type="binding site" evidence="6">
    <location>
        <position position="331"/>
    </location>
    <ligand>
        <name>FAD</name>
        <dbReference type="ChEBI" id="CHEBI:57692"/>
    </ligand>
</feature>
<evidence type="ECO:0000256" key="3">
    <source>
        <dbReference type="ARBA" id="ARBA00022827"/>
    </source>
</evidence>
<dbReference type="InterPro" id="IPR022890">
    <property type="entry name" value="Fd--NADP_Rdtase_type_2"/>
</dbReference>
<dbReference type="GO" id="GO:0050660">
    <property type="term" value="F:flavin adenine dinucleotide binding"/>
    <property type="evidence" value="ECO:0007669"/>
    <property type="project" value="UniProtKB-UniRule"/>
</dbReference>
<accession>A0A1X7IZQ2</accession>
<evidence type="ECO:0000256" key="4">
    <source>
        <dbReference type="ARBA" id="ARBA00022857"/>
    </source>
</evidence>
<keyword evidence="4 6" id="KW-0521">NADP</keyword>
<protein>
    <recommendedName>
        <fullName evidence="6">Ferredoxin--NADP reductase</fullName>
        <shortName evidence="6">FNR</shortName>
        <shortName evidence="6">Fd-NADP(+) reductase</shortName>
        <ecNumber evidence="6">1.18.1.2</ecNumber>
    </recommendedName>
</protein>
<evidence type="ECO:0000256" key="6">
    <source>
        <dbReference type="HAMAP-Rule" id="MF_01685"/>
    </source>
</evidence>
<dbReference type="EC" id="1.18.1.2" evidence="6"/>
<sequence>MNTREILDVTIIGGGPAGLFAAFYSGLREMSTKIIEYQSFLGGKVNIYPEKMIWDIGGLTPVTGAELIEQMIKQGMTFNPEVVLGEKVTSISKEEDGIFKLHTSSGQFHYSRTVILAVGGGIINPTKLNIEGAERFEVNNLHYTVKSLARFKDKTVLISGGGNAAIDWANELEPIAKKVVLTYRKDILKGHEAEVTRLKESSVECLLNTSIEKLIAADNHDKVEKVILRQAESGEELEVQVDEVIINHGYERDKDLLKNSEVKIEMLDEYCLAGTSLSETSAPGVFAAGDILHHEGKVHLIAGAFHDAANAVNRAKLYISPEANSYGMVSSHNDLFTEKNKELKQQLLANS</sequence>
<dbReference type="PANTHER" id="PTHR48105">
    <property type="entry name" value="THIOREDOXIN REDUCTASE 1-RELATED-RELATED"/>
    <property type="match status" value="1"/>
</dbReference>
<dbReference type="STRING" id="1852522.SAMN06295960_1049"/>
<comment type="caution">
    <text evidence="6">Lacks conserved residue(s) required for the propagation of feature annotation.</text>
</comment>
<dbReference type="InterPro" id="IPR036188">
    <property type="entry name" value="FAD/NAD-bd_sf"/>
</dbReference>
<feature type="binding site" evidence="6">
    <location>
        <position position="36"/>
    </location>
    <ligand>
        <name>FAD</name>
        <dbReference type="ChEBI" id="CHEBI:57692"/>
    </ligand>
</feature>
<organism evidence="8 9">
    <name type="scientific">Paenibacillus aquistagni</name>
    <dbReference type="NCBI Taxonomy" id="1852522"/>
    <lineage>
        <taxon>Bacteria</taxon>
        <taxon>Bacillati</taxon>
        <taxon>Bacillota</taxon>
        <taxon>Bacilli</taxon>
        <taxon>Bacillales</taxon>
        <taxon>Paenibacillaceae</taxon>
        <taxon>Paenibacillus</taxon>
    </lineage>
</organism>
<comment type="similarity">
    <text evidence="6">Belongs to the ferredoxin--NADP reductase type 2 family.</text>
</comment>
<keyword evidence="2 6" id="KW-0285">Flavoprotein</keyword>
<comment type="catalytic activity">
    <reaction evidence="6">
        <text>2 reduced [2Fe-2S]-[ferredoxin] + NADP(+) + H(+) = 2 oxidized [2Fe-2S]-[ferredoxin] + NADPH</text>
        <dbReference type="Rhea" id="RHEA:20125"/>
        <dbReference type="Rhea" id="RHEA-COMP:10000"/>
        <dbReference type="Rhea" id="RHEA-COMP:10001"/>
        <dbReference type="ChEBI" id="CHEBI:15378"/>
        <dbReference type="ChEBI" id="CHEBI:33737"/>
        <dbReference type="ChEBI" id="CHEBI:33738"/>
        <dbReference type="ChEBI" id="CHEBI:57783"/>
        <dbReference type="ChEBI" id="CHEBI:58349"/>
        <dbReference type="EC" id="1.18.1.2"/>
    </reaction>
</comment>
<dbReference type="Proteomes" id="UP000193834">
    <property type="component" value="Unassembled WGS sequence"/>
</dbReference>
<feature type="binding site" evidence="6">
    <location>
        <position position="88"/>
    </location>
    <ligand>
        <name>FAD</name>
        <dbReference type="ChEBI" id="CHEBI:57692"/>
    </ligand>
</feature>
<feature type="binding site" evidence="6">
    <location>
        <position position="290"/>
    </location>
    <ligand>
        <name>FAD</name>
        <dbReference type="ChEBI" id="CHEBI:57692"/>
    </ligand>
</feature>
<gene>
    <name evidence="8" type="ORF">SAMN06295960_1049</name>
</gene>
<dbReference type="Gene3D" id="3.50.50.60">
    <property type="entry name" value="FAD/NAD(P)-binding domain"/>
    <property type="match status" value="2"/>
</dbReference>
<feature type="domain" description="FAD/NAD(P)-binding" evidence="7">
    <location>
        <begin position="8"/>
        <end position="302"/>
    </location>
</feature>
<feature type="binding site" evidence="6">
    <location>
        <position position="44"/>
    </location>
    <ligand>
        <name>FAD</name>
        <dbReference type="ChEBI" id="CHEBI:57692"/>
    </ligand>
</feature>
<proteinExistence type="inferred from homology"/>
<evidence type="ECO:0000259" key="7">
    <source>
        <dbReference type="Pfam" id="PF07992"/>
    </source>
</evidence>
<dbReference type="SUPFAM" id="SSF51905">
    <property type="entry name" value="FAD/NAD(P)-binding domain"/>
    <property type="match status" value="1"/>
</dbReference>
<dbReference type="OrthoDB" id="9806179at2"/>
<dbReference type="PRINTS" id="PR00368">
    <property type="entry name" value="FADPNR"/>
</dbReference>
<evidence type="ECO:0000313" key="8">
    <source>
        <dbReference type="EMBL" id="SMG20664.1"/>
    </source>
</evidence>
<dbReference type="EMBL" id="FXAZ01000001">
    <property type="protein sequence ID" value="SMG20664.1"/>
    <property type="molecule type" value="Genomic_DNA"/>
</dbReference>
<dbReference type="GO" id="GO:0050661">
    <property type="term" value="F:NADP binding"/>
    <property type="evidence" value="ECO:0007669"/>
    <property type="project" value="UniProtKB-UniRule"/>
</dbReference>
<feature type="binding site" evidence="6">
    <location>
        <position position="123"/>
    </location>
    <ligand>
        <name>FAD</name>
        <dbReference type="ChEBI" id="CHEBI:57692"/>
    </ligand>
</feature>
<comment type="cofactor">
    <cofactor evidence="6">
        <name>FAD</name>
        <dbReference type="ChEBI" id="CHEBI:57692"/>
    </cofactor>
    <text evidence="6">Binds 1 FAD per subunit.</text>
</comment>
<feature type="binding site" evidence="6">
    <location>
        <position position="48"/>
    </location>
    <ligand>
        <name>FAD</name>
        <dbReference type="ChEBI" id="CHEBI:57692"/>
    </ligand>
</feature>
<dbReference type="AlphaFoldDB" id="A0A1X7IZQ2"/>
<evidence type="ECO:0000256" key="2">
    <source>
        <dbReference type="ARBA" id="ARBA00022630"/>
    </source>
</evidence>
<dbReference type="InterPro" id="IPR023753">
    <property type="entry name" value="FAD/NAD-binding_dom"/>
</dbReference>
<dbReference type="InterPro" id="IPR050097">
    <property type="entry name" value="Ferredoxin-NADP_redctase_2"/>
</dbReference>
<evidence type="ECO:0000256" key="5">
    <source>
        <dbReference type="ARBA" id="ARBA00023002"/>
    </source>
</evidence>
<dbReference type="PRINTS" id="PR00469">
    <property type="entry name" value="PNDRDTASEII"/>
</dbReference>
<dbReference type="RefSeq" id="WP_085493237.1">
    <property type="nucleotide sequence ID" value="NZ_FXAZ01000001.1"/>
</dbReference>
<comment type="subunit">
    <text evidence="1 6">Homodimer.</text>
</comment>
<reference evidence="8 9" key="1">
    <citation type="submission" date="2017-04" db="EMBL/GenBank/DDBJ databases">
        <authorList>
            <person name="Afonso C.L."/>
            <person name="Miller P.J."/>
            <person name="Scott M.A."/>
            <person name="Spackman E."/>
            <person name="Goraichik I."/>
            <person name="Dimitrov K.M."/>
            <person name="Suarez D.L."/>
            <person name="Swayne D.E."/>
        </authorList>
    </citation>
    <scope>NUCLEOTIDE SEQUENCE [LARGE SCALE GENOMIC DNA]</scope>
    <source>
        <strain evidence="8 9">11</strain>
    </source>
</reference>
<dbReference type="HAMAP" id="MF_01685">
    <property type="entry name" value="FENR2"/>
    <property type="match status" value="1"/>
</dbReference>
<dbReference type="GO" id="GO:0004324">
    <property type="term" value="F:ferredoxin-NADP+ reductase activity"/>
    <property type="evidence" value="ECO:0007669"/>
    <property type="project" value="UniProtKB-UniRule"/>
</dbReference>